<dbReference type="PANTHER" id="PTHR30055:SF175">
    <property type="entry name" value="HTH-TYPE TRANSCRIPTIONAL REPRESSOR KSTR2"/>
    <property type="match status" value="1"/>
</dbReference>
<evidence type="ECO:0000256" key="5">
    <source>
        <dbReference type="PROSITE-ProRule" id="PRU00335"/>
    </source>
</evidence>
<evidence type="ECO:0000256" key="4">
    <source>
        <dbReference type="ARBA" id="ARBA00023163"/>
    </source>
</evidence>
<dbReference type="InterPro" id="IPR001647">
    <property type="entry name" value="HTH_TetR"/>
</dbReference>
<dbReference type="PRINTS" id="PR00455">
    <property type="entry name" value="HTHTETR"/>
</dbReference>
<comment type="caution">
    <text evidence="8">The sequence shown here is derived from an EMBL/GenBank/DDBJ whole genome shotgun (WGS) entry which is preliminary data.</text>
</comment>
<organism evidence="8 9">
    <name type="scientific">Peribacillus loiseleuriae</name>
    <dbReference type="NCBI Taxonomy" id="1679170"/>
    <lineage>
        <taxon>Bacteria</taxon>
        <taxon>Bacillati</taxon>
        <taxon>Bacillota</taxon>
        <taxon>Bacilli</taxon>
        <taxon>Bacillales</taxon>
        <taxon>Bacillaceae</taxon>
        <taxon>Peribacillus</taxon>
    </lineage>
</organism>
<evidence type="ECO:0000259" key="7">
    <source>
        <dbReference type="PROSITE" id="PS50977"/>
    </source>
</evidence>
<dbReference type="InterPro" id="IPR036271">
    <property type="entry name" value="Tet_transcr_reg_TetR-rel_C_sf"/>
</dbReference>
<protein>
    <submittedName>
        <fullName evidence="8">TetR family transcriptional regulator</fullName>
    </submittedName>
</protein>
<dbReference type="PANTHER" id="PTHR30055">
    <property type="entry name" value="HTH-TYPE TRANSCRIPTIONAL REGULATOR RUTR"/>
    <property type="match status" value="1"/>
</dbReference>
<feature type="region of interest" description="Disordered" evidence="6">
    <location>
        <begin position="1"/>
        <end position="20"/>
    </location>
</feature>
<sequence length="205" mass="23588">MQQEHRPLGRPRQDHKEKPTKNVILDVATRLFLEQGYQVVSMDDVAKKCGVTKATVYYYYKTKADLFTDAMVQMMIRIRKRIFDILSADKPLKDRLLEFAKAHLQATVDIDLKGFMKEAKTSLSKDQLQQMKEAEDKMYEVLEQALINAMEKGDIPQGHPKLGAHAFVSLLTVGNYKDSDQKPIFPSIDEMTEQIVDFYWNGLAK</sequence>
<keyword evidence="1" id="KW-0678">Repressor</keyword>
<dbReference type="GO" id="GO:0045892">
    <property type="term" value="P:negative regulation of DNA-templated transcription"/>
    <property type="evidence" value="ECO:0007669"/>
    <property type="project" value="UniProtKB-ARBA"/>
</dbReference>
<dbReference type="Pfam" id="PF00440">
    <property type="entry name" value="TetR_N"/>
    <property type="match status" value="1"/>
</dbReference>
<dbReference type="SUPFAM" id="SSF46689">
    <property type="entry name" value="Homeodomain-like"/>
    <property type="match status" value="1"/>
</dbReference>
<evidence type="ECO:0000313" key="9">
    <source>
        <dbReference type="Proteomes" id="UP000037146"/>
    </source>
</evidence>
<dbReference type="Gene3D" id="1.10.357.10">
    <property type="entry name" value="Tetracycline Repressor, domain 2"/>
    <property type="match status" value="1"/>
</dbReference>
<dbReference type="PATRIC" id="fig|1679170.3.peg.5577"/>
<dbReference type="STRING" id="1679170.AC625_24815"/>
<dbReference type="GO" id="GO:0003700">
    <property type="term" value="F:DNA-binding transcription factor activity"/>
    <property type="evidence" value="ECO:0007669"/>
    <property type="project" value="TreeGrafter"/>
</dbReference>
<keyword evidence="2" id="KW-0805">Transcription regulation</keyword>
<dbReference type="Proteomes" id="UP000037146">
    <property type="component" value="Unassembled WGS sequence"/>
</dbReference>
<accession>A0A0K9G511</accession>
<dbReference type="GO" id="GO:0000976">
    <property type="term" value="F:transcription cis-regulatory region binding"/>
    <property type="evidence" value="ECO:0007669"/>
    <property type="project" value="TreeGrafter"/>
</dbReference>
<keyword evidence="3 5" id="KW-0238">DNA-binding</keyword>
<dbReference type="RefSeq" id="WP_049684095.1">
    <property type="nucleotide sequence ID" value="NZ_JBIVOD010000001.1"/>
</dbReference>
<dbReference type="Gene3D" id="1.10.10.60">
    <property type="entry name" value="Homeodomain-like"/>
    <property type="match status" value="1"/>
</dbReference>
<dbReference type="PROSITE" id="PS50977">
    <property type="entry name" value="HTH_TETR_2"/>
    <property type="match status" value="1"/>
</dbReference>
<proteinExistence type="predicted"/>
<feature type="domain" description="HTH tetR-type" evidence="7">
    <location>
        <begin position="18"/>
        <end position="78"/>
    </location>
</feature>
<name>A0A0K9G511_9BACI</name>
<gene>
    <name evidence="8" type="ORF">AC625_24815</name>
</gene>
<dbReference type="OrthoDB" id="2732116at2"/>
<evidence type="ECO:0000256" key="3">
    <source>
        <dbReference type="ARBA" id="ARBA00023125"/>
    </source>
</evidence>
<evidence type="ECO:0000256" key="2">
    <source>
        <dbReference type="ARBA" id="ARBA00023015"/>
    </source>
</evidence>
<dbReference type="FunFam" id="1.10.10.60:FF:000141">
    <property type="entry name" value="TetR family transcriptional regulator"/>
    <property type="match status" value="1"/>
</dbReference>
<dbReference type="InterPro" id="IPR009057">
    <property type="entry name" value="Homeodomain-like_sf"/>
</dbReference>
<feature type="DNA-binding region" description="H-T-H motif" evidence="5">
    <location>
        <begin position="41"/>
        <end position="60"/>
    </location>
</feature>
<dbReference type="AlphaFoldDB" id="A0A0K9G511"/>
<evidence type="ECO:0000256" key="6">
    <source>
        <dbReference type="SAM" id="MobiDB-lite"/>
    </source>
</evidence>
<dbReference type="EMBL" id="LFZW01000003">
    <property type="protein sequence ID" value="KMY41506.1"/>
    <property type="molecule type" value="Genomic_DNA"/>
</dbReference>
<keyword evidence="4" id="KW-0804">Transcription</keyword>
<evidence type="ECO:0000256" key="1">
    <source>
        <dbReference type="ARBA" id="ARBA00022491"/>
    </source>
</evidence>
<dbReference type="InterPro" id="IPR050109">
    <property type="entry name" value="HTH-type_TetR-like_transc_reg"/>
</dbReference>
<dbReference type="SUPFAM" id="SSF48498">
    <property type="entry name" value="Tetracyclin repressor-like, C-terminal domain"/>
    <property type="match status" value="1"/>
</dbReference>
<evidence type="ECO:0000313" key="8">
    <source>
        <dbReference type="EMBL" id="KMY41506.1"/>
    </source>
</evidence>
<keyword evidence="9" id="KW-1185">Reference proteome</keyword>
<reference evidence="9" key="1">
    <citation type="submission" date="2015-07" db="EMBL/GenBank/DDBJ databases">
        <title>Genome sequencing project for genomic taxonomy and phylogenomics of Bacillus-like bacteria.</title>
        <authorList>
            <person name="Liu B."/>
            <person name="Wang J."/>
            <person name="Zhu Y."/>
            <person name="Liu G."/>
            <person name="Chen Q."/>
            <person name="Chen Z."/>
            <person name="Lan J."/>
            <person name="Che J."/>
            <person name="Ge C."/>
            <person name="Shi H."/>
            <person name="Pan Z."/>
            <person name="Liu X."/>
        </authorList>
    </citation>
    <scope>NUCLEOTIDE SEQUENCE [LARGE SCALE GENOMIC DNA]</scope>
    <source>
        <strain evidence="9">FJAT-27997</strain>
    </source>
</reference>